<dbReference type="Pfam" id="PF13181">
    <property type="entry name" value="TPR_8"/>
    <property type="match status" value="1"/>
</dbReference>
<evidence type="ECO:0000313" key="5">
    <source>
        <dbReference type="Proteomes" id="UP000296862"/>
    </source>
</evidence>
<dbReference type="KEGG" id="fsn:GS03_01083"/>
<evidence type="ECO:0000256" key="1">
    <source>
        <dbReference type="ARBA" id="ARBA00022737"/>
    </source>
</evidence>
<feature type="repeat" description="TPR" evidence="3">
    <location>
        <begin position="191"/>
        <end position="224"/>
    </location>
</feature>
<name>A0A4P7PRR9_9FLAO</name>
<keyword evidence="5" id="KW-1185">Reference proteome</keyword>
<dbReference type="InterPro" id="IPR051012">
    <property type="entry name" value="CellSynth/LPSAsmb/PSIAsmb"/>
</dbReference>
<evidence type="ECO:0000313" key="4">
    <source>
        <dbReference type="EMBL" id="QBZ97591.1"/>
    </source>
</evidence>
<keyword evidence="1" id="KW-0677">Repeat</keyword>
<accession>A0A4P7PRR9</accession>
<dbReference type="InterPro" id="IPR011990">
    <property type="entry name" value="TPR-like_helical_dom_sf"/>
</dbReference>
<dbReference type="EMBL" id="CP038810">
    <property type="protein sequence ID" value="QBZ97591.1"/>
    <property type="molecule type" value="Genomic_DNA"/>
</dbReference>
<keyword evidence="2 3" id="KW-0802">TPR repeat</keyword>
<dbReference type="PANTHER" id="PTHR45586:SF1">
    <property type="entry name" value="LIPOPOLYSACCHARIDE ASSEMBLY PROTEIN B"/>
    <property type="match status" value="1"/>
</dbReference>
<evidence type="ECO:0000256" key="3">
    <source>
        <dbReference type="PROSITE-ProRule" id="PRU00339"/>
    </source>
</evidence>
<dbReference type="RefSeq" id="WP_136151545.1">
    <property type="nucleotide sequence ID" value="NZ_CP038810.1"/>
</dbReference>
<organism evidence="4 5">
    <name type="scientific">Flavobacterium sangjuense</name>
    <dbReference type="NCBI Taxonomy" id="2518177"/>
    <lineage>
        <taxon>Bacteria</taxon>
        <taxon>Pseudomonadati</taxon>
        <taxon>Bacteroidota</taxon>
        <taxon>Flavobacteriia</taxon>
        <taxon>Flavobacteriales</taxon>
        <taxon>Flavobacteriaceae</taxon>
        <taxon>Flavobacterium</taxon>
    </lineage>
</organism>
<dbReference type="SMART" id="SM00028">
    <property type="entry name" value="TPR"/>
    <property type="match status" value="5"/>
</dbReference>
<proteinExistence type="predicted"/>
<dbReference type="PROSITE" id="PS50005">
    <property type="entry name" value="TPR"/>
    <property type="match status" value="1"/>
</dbReference>
<sequence length="553" mass="61391">MNKFKIFSLALVATTIAKAQDLEPAKKAIDAEQFEKAKSLLKSVIQAKPSNGKAAFLLGTIYLKQNISDSASIYFQKGLAASEGARLNNIGLGQLDLDANNKAAAQAKFDLVIKELKKKDTEEYVYIARAFMNADKPDYKSAIAVLTKAATANPNDAQVQLALGDAYYGDKNQNDSYVAYRNAYQFDNSLIRAKMQLGVLLKGAKAYTEAVKAYNEVIAINPNYGPVYRELAETYYLWGNNIPKTYDENIKKALGFYEKYMSLTDYSITSRMRHADFLILAKDYKALELEANKMKELDGVNPRILRYLGYSAYENGNVDVALTSLQNYTANPTNKIIPRDYLYLGQAKIKKGASADGKLIDPTQLASGIADLKKAVEMEPLAANELNEIGKKLYDQKAFGAAAAVFELAVTNPNSKNYLIDNFYLGNSLYYDNTRKDIVKPDPIALQKADVAFGNVITASPTTQDAYLFRARTNRLLENDNMMATYYQQYIDVVTAKGEEEVTKNKAKFIESYNNIASALANTDKTKAKEMLNKTLALDPANAYALEAMKLLK</sequence>
<dbReference type="Pfam" id="PF14559">
    <property type="entry name" value="TPR_19"/>
    <property type="match status" value="1"/>
</dbReference>
<protein>
    <submittedName>
        <fullName evidence="4">Uncharacterized protein</fullName>
    </submittedName>
</protein>
<dbReference type="PANTHER" id="PTHR45586">
    <property type="entry name" value="TPR REPEAT-CONTAINING PROTEIN PA4667"/>
    <property type="match status" value="1"/>
</dbReference>
<dbReference type="InterPro" id="IPR019734">
    <property type="entry name" value="TPR_rpt"/>
</dbReference>
<reference evidence="4 5" key="1">
    <citation type="submission" date="2019-04" db="EMBL/GenBank/DDBJ databases">
        <title>Flavobacterium sp. GS03.</title>
        <authorList>
            <person name="Kim H."/>
        </authorList>
    </citation>
    <scope>NUCLEOTIDE SEQUENCE [LARGE SCALE GENOMIC DNA]</scope>
    <source>
        <strain evidence="4 5">GS03</strain>
    </source>
</reference>
<evidence type="ECO:0000256" key="2">
    <source>
        <dbReference type="ARBA" id="ARBA00022803"/>
    </source>
</evidence>
<dbReference type="SUPFAM" id="SSF48452">
    <property type="entry name" value="TPR-like"/>
    <property type="match status" value="3"/>
</dbReference>
<dbReference type="Proteomes" id="UP000296862">
    <property type="component" value="Chromosome"/>
</dbReference>
<dbReference type="AlphaFoldDB" id="A0A4P7PRR9"/>
<gene>
    <name evidence="4" type="ORF">GS03_01083</name>
</gene>
<dbReference type="Gene3D" id="1.25.40.10">
    <property type="entry name" value="Tetratricopeptide repeat domain"/>
    <property type="match status" value="3"/>
</dbReference>
<dbReference type="OrthoDB" id="638548at2"/>